<comment type="caution">
    <text evidence="1">The sequence shown here is derived from an EMBL/GenBank/DDBJ whole genome shotgun (WGS) entry which is preliminary data.</text>
</comment>
<dbReference type="EMBL" id="QRXR01000015">
    <property type="protein sequence ID" value="RGU23088.1"/>
    <property type="molecule type" value="Genomic_DNA"/>
</dbReference>
<dbReference type="AlphaFoldDB" id="A0A412RKP3"/>
<dbReference type="RefSeq" id="WP_117994243.1">
    <property type="nucleotide sequence ID" value="NZ_QRXR01000015.1"/>
</dbReference>
<sequence>MSRPVFSFRPTLDDPEHKRAWEILQSVPNGQKNAFLVQAILQSADSEKMVGMIRQVIREELQNMHFVSENPVQAEADEIPAQMLDFLSAMEDGM</sequence>
<evidence type="ECO:0000313" key="2">
    <source>
        <dbReference type="Proteomes" id="UP000283765"/>
    </source>
</evidence>
<reference evidence="1 2" key="1">
    <citation type="submission" date="2018-08" db="EMBL/GenBank/DDBJ databases">
        <title>A genome reference for cultivated species of the human gut microbiota.</title>
        <authorList>
            <person name="Zou Y."/>
            <person name="Xue W."/>
            <person name="Luo G."/>
        </authorList>
    </citation>
    <scope>NUCLEOTIDE SEQUENCE [LARGE SCALE GENOMIC DNA]</scope>
    <source>
        <strain evidence="1 2">AF17-27</strain>
    </source>
</reference>
<organism evidence="1 2">
    <name type="scientific">Agathobacter rectalis</name>
    <dbReference type="NCBI Taxonomy" id="39491"/>
    <lineage>
        <taxon>Bacteria</taxon>
        <taxon>Bacillati</taxon>
        <taxon>Bacillota</taxon>
        <taxon>Clostridia</taxon>
        <taxon>Lachnospirales</taxon>
        <taxon>Lachnospiraceae</taxon>
        <taxon>Agathobacter</taxon>
    </lineage>
</organism>
<dbReference type="Proteomes" id="UP000283765">
    <property type="component" value="Unassembled WGS sequence"/>
</dbReference>
<protein>
    <submittedName>
        <fullName evidence="1">Plasmid segregation centromere-binding protein ParR</fullName>
    </submittedName>
</protein>
<accession>A0A412RKP3</accession>
<name>A0A412RKP3_9FIRM</name>
<proteinExistence type="predicted"/>
<evidence type="ECO:0000313" key="1">
    <source>
        <dbReference type="EMBL" id="RGU23088.1"/>
    </source>
</evidence>
<gene>
    <name evidence="1" type="ORF">DWW89_10295</name>
</gene>